<evidence type="ECO:0000259" key="5">
    <source>
        <dbReference type="PROSITE" id="PS50172"/>
    </source>
</evidence>
<keyword evidence="3" id="KW-0862">Zinc</keyword>
<dbReference type="CDD" id="cd17738">
    <property type="entry name" value="BRCT_TopBP1_rpt7"/>
    <property type="match status" value="1"/>
</dbReference>
<dbReference type="PROSITE" id="PS50172">
    <property type="entry name" value="BRCT"/>
    <property type="match status" value="2"/>
</dbReference>
<dbReference type="Gene3D" id="3.40.50.10190">
    <property type="entry name" value="BRCT domain"/>
    <property type="match status" value="3"/>
</dbReference>
<feature type="compositionally biased region" description="Basic and acidic residues" evidence="4">
    <location>
        <begin position="691"/>
        <end position="706"/>
    </location>
</feature>
<dbReference type="CDD" id="cd17730">
    <property type="entry name" value="BRCT_PAXIP1_rpt4"/>
    <property type="match status" value="1"/>
</dbReference>
<dbReference type="Pfam" id="PF00533">
    <property type="entry name" value="BRCT"/>
    <property type="match status" value="1"/>
</dbReference>
<comment type="caution">
    <text evidence="6">The sequence shown here is derived from an EMBL/GenBank/DDBJ whole genome shotgun (WGS) entry which is preliminary data.</text>
</comment>
<feature type="compositionally biased region" description="Basic and acidic residues" evidence="4">
    <location>
        <begin position="831"/>
        <end position="851"/>
    </location>
</feature>
<dbReference type="SUPFAM" id="SSF52113">
    <property type="entry name" value="BRCT domain"/>
    <property type="match status" value="3"/>
</dbReference>
<dbReference type="SMART" id="SM00292">
    <property type="entry name" value="BRCT"/>
    <property type="match status" value="3"/>
</dbReference>
<feature type="compositionally biased region" description="Acidic residues" evidence="4">
    <location>
        <begin position="175"/>
        <end position="184"/>
    </location>
</feature>
<feature type="domain" description="BRCT" evidence="5">
    <location>
        <begin position="81"/>
        <end position="165"/>
    </location>
</feature>
<keyword evidence="2" id="KW-0863">Zinc-finger</keyword>
<dbReference type="InterPro" id="IPR011011">
    <property type="entry name" value="Znf_FYVE_PHD"/>
</dbReference>
<dbReference type="InterPro" id="IPR001357">
    <property type="entry name" value="BRCT_dom"/>
</dbReference>
<dbReference type="Gene3D" id="3.30.40.10">
    <property type="entry name" value="Zinc/RING finger domain, C3HC4 (zinc finger)"/>
    <property type="match status" value="1"/>
</dbReference>
<evidence type="ECO:0000256" key="3">
    <source>
        <dbReference type="ARBA" id="ARBA00022833"/>
    </source>
</evidence>
<feature type="non-terminal residue" evidence="6">
    <location>
        <position position="1"/>
    </location>
</feature>
<accession>A0AA88V4U0</accession>
<proteinExistence type="predicted"/>
<name>A0AA88V4U0_9ASTE</name>
<dbReference type="InterPro" id="IPR036420">
    <property type="entry name" value="BRCT_dom_sf"/>
</dbReference>
<dbReference type="GO" id="GO:0008270">
    <property type="term" value="F:zinc ion binding"/>
    <property type="evidence" value="ECO:0007669"/>
    <property type="project" value="UniProtKB-KW"/>
</dbReference>
<dbReference type="AlphaFoldDB" id="A0AA88V4U0"/>
<feature type="region of interest" description="Disordered" evidence="4">
    <location>
        <begin position="400"/>
        <end position="466"/>
    </location>
</feature>
<dbReference type="EMBL" id="JAVXUP010002720">
    <property type="protein sequence ID" value="KAK3001747.1"/>
    <property type="molecule type" value="Genomic_DNA"/>
</dbReference>
<feature type="compositionally biased region" description="Polar residues" evidence="4">
    <location>
        <begin position="349"/>
        <end position="361"/>
    </location>
</feature>
<feature type="region of interest" description="Disordered" evidence="4">
    <location>
        <begin position="175"/>
        <end position="202"/>
    </location>
</feature>
<gene>
    <name evidence="6" type="ORF">RJ639_021991</name>
</gene>
<evidence type="ECO:0000313" key="7">
    <source>
        <dbReference type="Proteomes" id="UP001188597"/>
    </source>
</evidence>
<feature type="region of interest" description="Disordered" evidence="4">
    <location>
        <begin position="1172"/>
        <end position="1194"/>
    </location>
</feature>
<feature type="region of interest" description="Disordered" evidence="4">
    <location>
        <begin position="691"/>
        <end position="751"/>
    </location>
</feature>
<feature type="region of interest" description="Disordered" evidence="4">
    <location>
        <begin position="327"/>
        <end position="361"/>
    </location>
</feature>
<keyword evidence="1" id="KW-0479">Metal-binding</keyword>
<dbReference type="InterPro" id="IPR044254">
    <property type="entry name" value="At4g02110-like"/>
</dbReference>
<feature type="compositionally biased region" description="Basic and acidic residues" evidence="4">
    <location>
        <begin position="724"/>
        <end position="737"/>
    </location>
</feature>
<dbReference type="PANTHER" id="PTHR47181">
    <property type="entry name" value="BRCA1 C TERMINUS DOMAIN CONTAINING PROTEIN, EXPRESSED"/>
    <property type="match status" value="1"/>
</dbReference>
<feature type="compositionally biased region" description="Acidic residues" evidence="4">
    <location>
        <begin position="710"/>
        <end position="723"/>
    </location>
</feature>
<dbReference type="PANTHER" id="PTHR47181:SF2">
    <property type="entry name" value="BRCA1 C TERMINUS DOMAIN CONTAINING PROTEIN, EXPRESSED"/>
    <property type="match status" value="1"/>
</dbReference>
<evidence type="ECO:0000313" key="6">
    <source>
        <dbReference type="EMBL" id="KAK3001747.1"/>
    </source>
</evidence>
<dbReference type="SUPFAM" id="SSF57903">
    <property type="entry name" value="FYVE/PHD zinc finger"/>
    <property type="match status" value="1"/>
</dbReference>
<reference evidence="6" key="1">
    <citation type="submission" date="2022-12" db="EMBL/GenBank/DDBJ databases">
        <title>Draft genome assemblies for two species of Escallonia (Escalloniales).</title>
        <authorList>
            <person name="Chanderbali A."/>
            <person name="Dervinis C."/>
            <person name="Anghel I."/>
            <person name="Soltis D."/>
            <person name="Soltis P."/>
            <person name="Zapata F."/>
        </authorList>
    </citation>
    <scope>NUCLEOTIDE SEQUENCE</scope>
    <source>
        <strain evidence="6">UCBG64.0493</strain>
        <tissue evidence="6">Leaf</tissue>
    </source>
</reference>
<evidence type="ECO:0000256" key="2">
    <source>
        <dbReference type="ARBA" id="ARBA00022771"/>
    </source>
</evidence>
<dbReference type="InterPro" id="IPR013083">
    <property type="entry name" value="Znf_RING/FYVE/PHD"/>
</dbReference>
<dbReference type="Pfam" id="PF12738">
    <property type="entry name" value="PTCB-BRCT"/>
    <property type="match status" value="1"/>
</dbReference>
<protein>
    <recommendedName>
        <fullName evidence="5">BRCT domain-containing protein</fullName>
    </recommendedName>
</protein>
<organism evidence="6 7">
    <name type="scientific">Escallonia herrerae</name>
    <dbReference type="NCBI Taxonomy" id="1293975"/>
    <lineage>
        <taxon>Eukaryota</taxon>
        <taxon>Viridiplantae</taxon>
        <taxon>Streptophyta</taxon>
        <taxon>Embryophyta</taxon>
        <taxon>Tracheophyta</taxon>
        <taxon>Spermatophyta</taxon>
        <taxon>Magnoliopsida</taxon>
        <taxon>eudicotyledons</taxon>
        <taxon>Gunneridae</taxon>
        <taxon>Pentapetalae</taxon>
        <taxon>asterids</taxon>
        <taxon>campanulids</taxon>
        <taxon>Escalloniales</taxon>
        <taxon>Escalloniaceae</taxon>
        <taxon>Escallonia</taxon>
    </lineage>
</organism>
<feature type="region of interest" description="Disordered" evidence="4">
    <location>
        <begin position="823"/>
        <end position="886"/>
    </location>
</feature>
<evidence type="ECO:0000256" key="1">
    <source>
        <dbReference type="ARBA" id="ARBA00022723"/>
    </source>
</evidence>
<feature type="domain" description="BRCT" evidence="5">
    <location>
        <begin position="902"/>
        <end position="984"/>
    </location>
</feature>
<dbReference type="Proteomes" id="UP001188597">
    <property type="component" value="Unassembled WGS sequence"/>
</dbReference>
<keyword evidence="7" id="KW-1185">Reference proteome</keyword>
<sequence>VLSKLVDGGGVDVGQYGRNCTHVIADKTVYDDPMCVAARNDGKTLVNGLWVGHSFDVGMPVDPTNIMYRPVRDLNGIPGAKSLMVCLTGYQRQDRDDIMTMVGLIGATFTKPLVANKVTHLICYKFEGEKYELAKKMKRIKLVNHRWLEDCLKAWKILPEVDYDKSGYELEMMEAEAKDSEDEDTSSKHYGGKAESPHQPQIIKQEVSRSPLLSSASKRLSTVGTCNDIVSTTGMNDKHPDKPLVSTQDVARSPLLSSAFKNLSSNQKGVVSSTISSSNQAPTMDKIRDQHPDLFGSREVGIFGISTCGDPSTPYGGTAVPVRVDIDSNSTSRRDKRSPQPDAAKLGTLSYSRKTPRRTTSPLYLGKMANNMSNGSTVNIGTLCLGDGLDISASVIEQAKDGTDCKETPSKGNSLPDEVEQTGRLSEKRKMEVSYGSSKLQKRTRHPEACTSEGTEVANRTEGSEPAPYIIGPVPVYNTPFPSKDANYPNETAALNSAQNFHGKTSSMTSAGGGRKLPSCDTPIFITVTSEIKQDDNVSEAFQTHYMGSKKASLAGEPDARDLGMVGLVNGIGEAGENKMPDTEVPPKTLEIEKSNGSADIVMLEGENAEPQSRPVRRKMFAKKVLGSKRSLGKANITTQKGSIYSDNLASQNNAVTSATEGEAGVNHKKTLDSEMHQMYPSAVNLEMSTREEANDALRSGNEVHNESSFMDDETEAPEDKEEQELKATVSEEKYVEADLGNTRTSVGEEKSERVQYITTDVEKVVKGQIPKGKKRPLTKVKKGAVLSVKKITESKVSANEETKSDKCTEKTVREKEESIFSNSTVKTKKTVPENKLDNSVEVGKENRPVHAGDQNVSHGKKRAGKVASRSKTPRKSDPKAGDSDADVMQLEHVSKTEPVCFILSGHKLQRKEFQQVIRRLKGRVCRDSHKWSYQATHFVVPDPIRRTEKFFAAAASGRWILKTDYLTASSEAGKFLMEEPYEWHRSGLSEDGAINLEAPRKWRLLRQRTGHGAFYGMRILIYGECIAPPLDTLKRVVKAGDGTILATSAPYTRFLESGVDFAIVSPGTPRVDMWVQEFLRHEIPCVLADYLVEYVCRPGYSLGRHVQYNTHAWAEKSLKNLGNRLEEIDHDTTRRRFCGSVGCGIGTHFDCCDPPLEDVPEEDWFCQKCSKTKNSKSPRTSTKKGASVSKRRK</sequence>
<evidence type="ECO:0000256" key="4">
    <source>
        <dbReference type="SAM" id="MobiDB-lite"/>
    </source>
</evidence>
<feature type="compositionally biased region" description="Basic and acidic residues" evidence="4">
    <location>
        <begin position="400"/>
        <end position="409"/>
    </location>
</feature>